<keyword evidence="3 6" id="KW-0694">RNA-binding</keyword>
<dbReference type="GO" id="GO:0000049">
    <property type="term" value="F:tRNA binding"/>
    <property type="evidence" value="ECO:0007669"/>
    <property type="project" value="UniProtKB-UniRule"/>
</dbReference>
<evidence type="ECO:0000256" key="2">
    <source>
        <dbReference type="ARBA" id="ARBA00022730"/>
    </source>
</evidence>
<evidence type="ECO:0000256" key="3">
    <source>
        <dbReference type="ARBA" id="ARBA00022884"/>
    </source>
</evidence>
<dbReference type="Proteomes" id="UP000228781">
    <property type="component" value="Unassembled WGS sequence"/>
</dbReference>
<evidence type="ECO:0000256" key="1">
    <source>
        <dbReference type="ARBA" id="ARBA00007151"/>
    </source>
</evidence>
<dbReference type="HAMAP" id="MF_00480_B">
    <property type="entry name" value="Ribosomal_uS7_B"/>
    <property type="match status" value="1"/>
</dbReference>
<proteinExistence type="inferred from homology"/>
<sequence>MPRRGLVKKRQIEPDPIYGSTVVVKLVNQVMQSGAKETAQKIVYKALEKAAKELSVEPISVLTQSILNVTPKQEVRPRRVGGATYQIPMPVKGERGQTLAIRWLIQSARAKEGKPMFEKLAEEFKEAYSNEGGAVKKKEDVHRMAEANRAFAHFRW</sequence>
<dbReference type="CDD" id="cd14869">
    <property type="entry name" value="uS7_Bacteria"/>
    <property type="match status" value="1"/>
</dbReference>
<keyword evidence="2 6" id="KW-0699">rRNA-binding</keyword>
<accession>A0A2M8EK30</accession>
<evidence type="ECO:0000256" key="4">
    <source>
        <dbReference type="ARBA" id="ARBA00022980"/>
    </source>
</evidence>
<protein>
    <recommendedName>
        <fullName evidence="6">Small ribosomal subunit protein uS7</fullName>
    </recommendedName>
</protein>
<dbReference type="InterPro" id="IPR005717">
    <property type="entry name" value="Ribosomal_uS7_bac/org-type"/>
</dbReference>
<dbReference type="SUPFAM" id="SSF47973">
    <property type="entry name" value="Ribosomal protein S7"/>
    <property type="match status" value="1"/>
</dbReference>
<feature type="domain" description="Small ribosomal subunit protein uS7" evidence="7">
    <location>
        <begin position="2"/>
        <end position="149"/>
    </location>
</feature>
<dbReference type="PANTHER" id="PTHR11205">
    <property type="entry name" value="RIBOSOMAL PROTEIN S7"/>
    <property type="match status" value="1"/>
</dbReference>
<dbReference type="GO" id="GO:0019843">
    <property type="term" value="F:rRNA binding"/>
    <property type="evidence" value="ECO:0007669"/>
    <property type="project" value="UniProtKB-UniRule"/>
</dbReference>
<dbReference type="GO" id="GO:0006412">
    <property type="term" value="P:translation"/>
    <property type="evidence" value="ECO:0007669"/>
    <property type="project" value="UniProtKB-UniRule"/>
</dbReference>
<dbReference type="Gene3D" id="1.10.455.10">
    <property type="entry name" value="Ribosomal protein S7 domain"/>
    <property type="match status" value="1"/>
</dbReference>
<evidence type="ECO:0000256" key="5">
    <source>
        <dbReference type="ARBA" id="ARBA00023274"/>
    </source>
</evidence>
<keyword evidence="6" id="KW-0820">tRNA-binding</keyword>
<dbReference type="GO" id="GO:0015935">
    <property type="term" value="C:small ribosomal subunit"/>
    <property type="evidence" value="ECO:0007669"/>
    <property type="project" value="InterPro"/>
</dbReference>
<dbReference type="EMBL" id="PFSK01000010">
    <property type="protein sequence ID" value="PJC23084.1"/>
    <property type="molecule type" value="Genomic_DNA"/>
</dbReference>
<evidence type="ECO:0000313" key="9">
    <source>
        <dbReference type="Proteomes" id="UP000228781"/>
    </source>
</evidence>
<dbReference type="AlphaFoldDB" id="A0A2M8EK30"/>
<reference evidence="9" key="1">
    <citation type="submission" date="2017-09" db="EMBL/GenBank/DDBJ databases">
        <title>Depth-based differentiation of microbial function through sediment-hosted aquifers and enrichment of novel symbionts in the deep terrestrial subsurface.</title>
        <authorList>
            <person name="Probst A.J."/>
            <person name="Ladd B."/>
            <person name="Jarett J.K."/>
            <person name="Geller-Mcgrath D.E."/>
            <person name="Sieber C.M.K."/>
            <person name="Emerson J.B."/>
            <person name="Anantharaman K."/>
            <person name="Thomas B.C."/>
            <person name="Malmstrom R."/>
            <person name="Stieglmeier M."/>
            <person name="Klingl A."/>
            <person name="Woyke T."/>
            <person name="Ryan C.M."/>
            <person name="Banfield J.F."/>
        </authorList>
    </citation>
    <scope>NUCLEOTIDE SEQUENCE [LARGE SCALE GENOMIC DNA]</scope>
</reference>
<evidence type="ECO:0000259" key="7">
    <source>
        <dbReference type="Pfam" id="PF00177"/>
    </source>
</evidence>
<dbReference type="PIRSF" id="PIRSF002122">
    <property type="entry name" value="RPS7p_RPS7a_RPS5e_RPS7o"/>
    <property type="match status" value="1"/>
</dbReference>
<dbReference type="InterPro" id="IPR000235">
    <property type="entry name" value="Ribosomal_uS7"/>
</dbReference>
<organism evidence="8 9">
    <name type="scientific">candidate division WWE3 bacterium CG_4_9_14_0_2_um_filter_48_10</name>
    <dbReference type="NCBI Taxonomy" id="1975078"/>
    <lineage>
        <taxon>Bacteria</taxon>
        <taxon>Katanobacteria</taxon>
    </lineage>
</organism>
<dbReference type="GO" id="GO:0003735">
    <property type="term" value="F:structural constituent of ribosome"/>
    <property type="evidence" value="ECO:0007669"/>
    <property type="project" value="InterPro"/>
</dbReference>
<dbReference type="Pfam" id="PF00177">
    <property type="entry name" value="Ribosomal_S7"/>
    <property type="match status" value="1"/>
</dbReference>
<gene>
    <name evidence="6" type="primary">rpsG</name>
    <name evidence="8" type="ORF">CO059_00555</name>
</gene>
<comment type="subunit">
    <text evidence="6">Part of the 30S ribosomal subunit. Contacts proteins S9 and S11.</text>
</comment>
<keyword evidence="4 6" id="KW-0689">Ribosomal protein</keyword>
<comment type="similarity">
    <text evidence="1 6">Belongs to the universal ribosomal protein uS7 family.</text>
</comment>
<dbReference type="InterPro" id="IPR036823">
    <property type="entry name" value="Ribosomal_uS7_dom_sf"/>
</dbReference>
<keyword evidence="5 6" id="KW-0687">Ribonucleoprotein</keyword>
<evidence type="ECO:0000313" key="8">
    <source>
        <dbReference type="EMBL" id="PJC23084.1"/>
    </source>
</evidence>
<evidence type="ECO:0000256" key="6">
    <source>
        <dbReference type="HAMAP-Rule" id="MF_00480"/>
    </source>
</evidence>
<comment type="caution">
    <text evidence="8">The sequence shown here is derived from an EMBL/GenBank/DDBJ whole genome shotgun (WGS) entry which is preliminary data.</text>
</comment>
<comment type="function">
    <text evidence="6">One of the primary rRNA binding proteins, it binds directly to 16S rRNA where it nucleates assembly of the head domain of the 30S subunit. Is located at the subunit interface close to the decoding center, probably blocks exit of the E-site tRNA.</text>
</comment>
<dbReference type="InterPro" id="IPR023798">
    <property type="entry name" value="Ribosomal_uS7_dom"/>
</dbReference>
<dbReference type="FunFam" id="1.10.455.10:FF:000001">
    <property type="entry name" value="30S ribosomal protein S7"/>
    <property type="match status" value="1"/>
</dbReference>
<name>A0A2M8EK30_UNCKA</name>
<dbReference type="NCBIfam" id="TIGR01029">
    <property type="entry name" value="rpsG_bact"/>
    <property type="match status" value="1"/>
</dbReference>